<feature type="region of interest" description="Disordered" evidence="1">
    <location>
        <begin position="1"/>
        <end position="20"/>
    </location>
</feature>
<proteinExistence type="predicted"/>
<dbReference type="EMBL" id="CAJOBG010079459">
    <property type="protein sequence ID" value="CAF4626444.1"/>
    <property type="molecule type" value="Genomic_DNA"/>
</dbReference>
<evidence type="ECO:0000256" key="1">
    <source>
        <dbReference type="SAM" id="MobiDB-lite"/>
    </source>
</evidence>
<keyword evidence="3" id="KW-1185">Reference proteome</keyword>
<feature type="region of interest" description="Disordered" evidence="1">
    <location>
        <begin position="28"/>
        <end position="48"/>
    </location>
</feature>
<sequence length="48" mass="5374">EYSESHRTLGRRGKGEMERENPVVVTAIRSNNNGPPIYPSSTDNRLST</sequence>
<reference evidence="2" key="1">
    <citation type="submission" date="2021-02" db="EMBL/GenBank/DDBJ databases">
        <authorList>
            <person name="Nowell W R."/>
        </authorList>
    </citation>
    <scope>NUCLEOTIDE SEQUENCE</scope>
</reference>
<accession>A0A821DT07</accession>
<protein>
    <submittedName>
        <fullName evidence="2">Uncharacterized protein</fullName>
    </submittedName>
</protein>
<gene>
    <name evidence="2" type="ORF">OVN521_LOCUS46082</name>
</gene>
<name>A0A821DT07_9BILA</name>
<evidence type="ECO:0000313" key="2">
    <source>
        <dbReference type="EMBL" id="CAF4626444.1"/>
    </source>
</evidence>
<dbReference type="Proteomes" id="UP000663866">
    <property type="component" value="Unassembled WGS sequence"/>
</dbReference>
<dbReference type="AlphaFoldDB" id="A0A821DT07"/>
<organism evidence="2 3">
    <name type="scientific">Rotaria magnacalcarata</name>
    <dbReference type="NCBI Taxonomy" id="392030"/>
    <lineage>
        <taxon>Eukaryota</taxon>
        <taxon>Metazoa</taxon>
        <taxon>Spiralia</taxon>
        <taxon>Gnathifera</taxon>
        <taxon>Rotifera</taxon>
        <taxon>Eurotatoria</taxon>
        <taxon>Bdelloidea</taxon>
        <taxon>Philodinida</taxon>
        <taxon>Philodinidae</taxon>
        <taxon>Rotaria</taxon>
    </lineage>
</organism>
<feature type="non-terminal residue" evidence="2">
    <location>
        <position position="1"/>
    </location>
</feature>
<evidence type="ECO:0000313" key="3">
    <source>
        <dbReference type="Proteomes" id="UP000663866"/>
    </source>
</evidence>
<comment type="caution">
    <text evidence="2">The sequence shown here is derived from an EMBL/GenBank/DDBJ whole genome shotgun (WGS) entry which is preliminary data.</text>
</comment>
<feature type="non-terminal residue" evidence="2">
    <location>
        <position position="48"/>
    </location>
</feature>